<dbReference type="InterPro" id="IPR001901">
    <property type="entry name" value="Translocase_SecE/Sec61-g"/>
</dbReference>
<protein>
    <submittedName>
        <fullName evidence="9">Preprotein translocase subunit SecE</fullName>
    </submittedName>
</protein>
<evidence type="ECO:0000256" key="5">
    <source>
        <dbReference type="ARBA" id="ARBA00022989"/>
    </source>
</evidence>
<proteinExistence type="predicted"/>
<keyword evidence="3 8" id="KW-0812">Transmembrane</keyword>
<keyword evidence="5 8" id="KW-1133">Transmembrane helix</keyword>
<keyword evidence="9" id="KW-0614">Plasmid</keyword>
<feature type="transmembrane region" description="Helical" evidence="8">
    <location>
        <begin position="21"/>
        <end position="43"/>
    </location>
</feature>
<dbReference type="Pfam" id="PF00584">
    <property type="entry name" value="SecE"/>
    <property type="match status" value="1"/>
</dbReference>
<comment type="subcellular location">
    <subcellularLocation>
        <location evidence="1">Membrane</location>
    </subcellularLocation>
</comment>
<dbReference type="Proteomes" id="UP000316394">
    <property type="component" value="Plasmid unnamed"/>
</dbReference>
<keyword evidence="2" id="KW-0813">Transport</keyword>
<evidence type="ECO:0000256" key="8">
    <source>
        <dbReference type="SAM" id="Phobius"/>
    </source>
</evidence>
<reference evidence="9 10" key="1">
    <citation type="submission" date="2019-07" db="EMBL/GenBank/DDBJ databases">
        <title>Gastrointestinal microbiota of Peromyscus leucopus, the white-footed mouse.</title>
        <authorList>
            <person name="Milovic A."/>
            <person name="Bassam K."/>
            <person name="Barbour A.G."/>
        </authorList>
    </citation>
    <scope>NUCLEOTIDE SEQUENCE [LARGE SCALE GENOMIC DNA]</scope>
    <source>
        <strain evidence="9 10">LL7</strain>
        <plasmid evidence="9 10">unnamed</plasmid>
    </source>
</reference>
<evidence type="ECO:0000256" key="1">
    <source>
        <dbReference type="ARBA" id="ARBA00004370"/>
    </source>
</evidence>
<accession>A0A517D8G7</accession>
<geneLocation type="plasmid" evidence="9 10">
    <name>unnamed</name>
</geneLocation>
<dbReference type="InterPro" id="IPR038379">
    <property type="entry name" value="SecE_sf"/>
</dbReference>
<keyword evidence="4" id="KW-0653">Protein transport</keyword>
<dbReference type="GO" id="GO:0006605">
    <property type="term" value="P:protein targeting"/>
    <property type="evidence" value="ECO:0007669"/>
    <property type="project" value="InterPro"/>
</dbReference>
<keyword evidence="6" id="KW-0811">Translocation</keyword>
<dbReference type="RefSeq" id="WP_144227968.1">
    <property type="nucleotide sequence ID" value="NZ_CP041677.1"/>
</dbReference>
<evidence type="ECO:0000313" key="10">
    <source>
        <dbReference type="Proteomes" id="UP000316394"/>
    </source>
</evidence>
<evidence type="ECO:0000313" key="9">
    <source>
        <dbReference type="EMBL" id="QDR73624.1"/>
    </source>
</evidence>
<dbReference type="GO" id="GO:0006886">
    <property type="term" value="P:intracellular protein transport"/>
    <property type="evidence" value="ECO:0007669"/>
    <property type="project" value="InterPro"/>
</dbReference>
<evidence type="ECO:0000256" key="3">
    <source>
        <dbReference type="ARBA" id="ARBA00022692"/>
    </source>
</evidence>
<keyword evidence="7 8" id="KW-0472">Membrane</keyword>
<evidence type="ECO:0000256" key="6">
    <source>
        <dbReference type="ARBA" id="ARBA00023010"/>
    </source>
</evidence>
<dbReference type="EMBL" id="CP041677">
    <property type="protein sequence ID" value="QDR73624.1"/>
    <property type="molecule type" value="Genomic_DNA"/>
</dbReference>
<organism evidence="9 10">
    <name type="scientific">Limosilactobacillus reuteri</name>
    <name type="common">Lactobacillus reuteri</name>
    <dbReference type="NCBI Taxonomy" id="1598"/>
    <lineage>
        <taxon>Bacteria</taxon>
        <taxon>Bacillati</taxon>
        <taxon>Bacillota</taxon>
        <taxon>Bacilli</taxon>
        <taxon>Lactobacillales</taxon>
        <taxon>Lactobacillaceae</taxon>
        <taxon>Limosilactobacillus</taxon>
    </lineage>
</organism>
<sequence>MYYLSRVWKQLRQVTWQGPVAATKSTLVCLIVIEVAALCYWGLDLLMQKLIML</sequence>
<dbReference type="AlphaFoldDB" id="A0A517D8G7"/>
<evidence type="ECO:0000256" key="7">
    <source>
        <dbReference type="ARBA" id="ARBA00023136"/>
    </source>
</evidence>
<dbReference type="Gene3D" id="1.20.5.1030">
    <property type="entry name" value="Preprotein translocase secy subunit"/>
    <property type="match status" value="1"/>
</dbReference>
<evidence type="ECO:0000256" key="4">
    <source>
        <dbReference type="ARBA" id="ARBA00022927"/>
    </source>
</evidence>
<evidence type="ECO:0000256" key="2">
    <source>
        <dbReference type="ARBA" id="ARBA00022448"/>
    </source>
</evidence>
<dbReference type="GO" id="GO:0016020">
    <property type="term" value="C:membrane"/>
    <property type="evidence" value="ECO:0007669"/>
    <property type="project" value="UniProtKB-SubCell"/>
</dbReference>
<name>A0A517D8G7_LIMRT</name>
<gene>
    <name evidence="9" type="ORF">FOD75_11040</name>
</gene>